<comment type="caution">
    <text evidence="1">The sequence shown here is derived from an EMBL/GenBank/DDBJ whole genome shotgun (WGS) entry which is preliminary data.</text>
</comment>
<evidence type="ECO:0000313" key="1">
    <source>
        <dbReference type="EMBL" id="KRV48744.1"/>
    </source>
</evidence>
<accession>A0A0T6LRX3</accession>
<organism evidence="1 2">
    <name type="scientific">Wenjunlia vitaminophila</name>
    <name type="common">Streptomyces vitaminophilus</name>
    <dbReference type="NCBI Taxonomy" id="76728"/>
    <lineage>
        <taxon>Bacteria</taxon>
        <taxon>Bacillati</taxon>
        <taxon>Actinomycetota</taxon>
        <taxon>Actinomycetes</taxon>
        <taxon>Kitasatosporales</taxon>
        <taxon>Streptomycetaceae</taxon>
        <taxon>Wenjunlia</taxon>
    </lineage>
</organism>
<proteinExistence type="predicted"/>
<reference evidence="1 2" key="1">
    <citation type="submission" date="2015-10" db="EMBL/GenBank/DDBJ databases">
        <title>Draft genome sequence of pyrrolomycin-producing Streptomyces vitaminophilus.</title>
        <authorList>
            <person name="Graham D.E."/>
            <person name="Mahan K.M."/>
            <person name="Klingeman D.M."/>
            <person name="Hettich R.L."/>
            <person name="Parry R.J."/>
        </authorList>
    </citation>
    <scope>NUCLEOTIDE SEQUENCE [LARGE SCALE GENOMIC DNA]</scope>
    <source>
        <strain evidence="1 2">ATCC 31673</strain>
    </source>
</reference>
<dbReference type="AlphaFoldDB" id="A0A0T6LRX3"/>
<dbReference type="EMBL" id="LLZU01000018">
    <property type="protein sequence ID" value="KRV48744.1"/>
    <property type="molecule type" value="Genomic_DNA"/>
</dbReference>
<evidence type="ECO:0000313" key="2">
    <source>
        <dbReference type="Proteomes" id="UP000050867"/>
    </source>
</evidence>
<protein>
    <submittedName>
        <fullName evidence="1">Uncharacterized protein</fullName>
    </submittedName>
</protein>
<name>A0A0T6LRX3_WENVI</name>
<keyword evidence="2" id="KW-1185">Reference proteome</keyword>
<gene>
    <name evidence="1" type="ORF">AQ490_22990</name>
</gene>
<sequence>MLSILSLTRVRVHFALTWSETPIAVRARSASVALGAGFTFSILDSLDGDMRALRATASASLPDATRSARSAAPSCALFTPRTWPTIR</sequence>
<dbReference type="Proteomes" id="UP000050867">
    <property type="component" value="Unassembled WGS sequence"/>
</dbReference>